<proteinExistence type="inferred from homology"/>
<dbReference type="PANTHER" id="PTHR34981">
    <property type="entry name" value="CELL DIVISION PROTEIN ZAPA"/>
    <property type="match status" value="1"/>
</dbReference>
<evidence type="ECO:0000256" key="10">
    <source>
        <dbReference type="ARBA" id="ARBA00026068"/>
    </source>
</evidence>
<keyword evidence="5 12" id="KW-0132">Cell division</keyword>
<comment type="subunit">
    <text evidence="10">Homodimer. Interacts with FtsZ.</text>
</comment>
<accession>A0A4D6Y470</accession>
<dbReference type="Gene3D" id="3.30.160.880">
    <property type="entry name" value="Cell division protein ZapA protomer, N-terminal domain"/>
    <property type="match status" value="1"/>
</dbReference>
<evidence type="ECO:0000256" key="4">
    <source>
        <dbReference type="ARBA" id="ARBA00022490"/>
    </source>
</evidence>
<dbReference type="SUPFAM" id="SSF102829">
    <property type="entry name" value="Cell division protein ZapA-like"/>
    <property type="match status" value="1"/>
</dbReference>
<dbReference type="NCBIfam" id="NF008209">
    <property type="entry name" value="PRK10972.1"/>
    <property type="match status" value="1"/>
</dbReference>
<dbReference type="InterPro" id="IPR007838">
    <property type="entry name" value="Cell_div_ZapA-like"/>
</dbReference>
<dbReference type="GO" id="GO:0043093">
    <property type="term" value="P:FtsZ-dependent cytokinesis"/>
    <property type="evidence" value="ECO:0007669"/>
    <property type="project" value="TreeGrafter"/>
</dbReference>
<comment type="similarity">
    <text evidence="2">Belongs to the ZapA family. Type 1 subfamily.</text>
</comment>
<dbReference type="GO" id="GO:0000921">
    <property type="term" value="P:septin ring assembly"/>
    <property type="evidence" value="ECO:0007669"/>
    <property type="project" value="TreeGrafter"/>
</dbReference>
<dbReference type="OrthoDB" id="5917174at2"/>
<comment type="subcellular location">
    <subcellularLocation>
        <location evidence="1">Cytoplasm</location>
    </subcellularLocation>
</comment>
<evidence type="ECO:0000256" key="8">
    <source>
        <dbReference type="ARBA" id="ARBA00023306"/>
    </source>
</evidence>
<dbReference type="GO" id="GO:0000917">
    <property type="term" value="P:division septum assembly"/>
    <property type="evidence" value="ECO:0007669"/>
    <property type="project" value="UniProtKB-KW"/>
</dbReference>
<evidence type="ECO:0000256" key="7">
    <source>
        <dbReference type="ARBA" id="ARBA00023210"/>
    </source>
</evidence>
<comment type="function">
    <text evidence="9">Activator of cell division through the inhibition of FtsZ GTPase activity, therefore promoting FtsZ assembly into bundles of protofilaments necessary for the formation of the division Z ring. It is recruited early at mid-cell but it is not essential for cell division.</text>
</comment>
<dbReference type="InterPro" id="IPR036192">
    <property type="entry name" value="Cell_div_ZapA-like_sf"/>
</dbReference>
<evidence type="ECO:0000256" key="9">
    <source>
        <dbReference type="ARBA" id="ARBA00024910"/>
    </source>
</evidence>
<evidence type="ECO:0000256" key="5">
    <source>
        <dbReference type="ARBA" id="ARBA00022618"/>
    </source>
</evidence>
<evidence type="ECO:0000256" key="2">
    <source>
        <dbReference type="ARBA" id="ARBA00010074"/>
    </source>
</evidence>
<name>A0A4D6Y470_BUCMH</name>
<dbReference type="Pfam" id="PF05164">
    <property type="entry name" value="ZapA"/>
    <property type="match status" value="1"/>
</dbReference>
<dbReference type="Proteomes" id="UP000298566">
    <property type="component" value="Chromosome"/>
</dbReference>
<evidence type="ECO:0000256" key="6">
    <source>
        <dbReference type="ARBA" id="ARBA00023054"/>
    </source>
</evidence>
<keyword evidence="6" id="KW-0175">Coiled coil</keyword>
<dbReference type="GO" id="GO:0005829">
    <property type="term" value="C:cytosol"/>
    <property type="evidence" value="ECO:0007669"/>
    <property type="project" value="TreeGrafter"/>
</dbReference>
<evidence type="ECO:0000313" key="13">
    <source>
        <dbReference type="Proteomes" id="UP000298566"/>
    </source>
</evidence>
<dbReference type="GO" id="GO:0030428">
    <property type="term" value="C:cell septum"/>
    <property type="evidence" value="ECO:0007669"/>
    <property type="project" value="TreeGrafter"/>
</dbReference>
<reference evidence="12 13" key="1">
    <citation type="submission" date="2018-10" db="EMBL/GenBank/DDBJ databases">
        <title>Comparative functional genomics of the obligate endosymbiont Buchnera aphidicola.</title>
        <authorList>
            <person name="Chong R.A."/>
        </authorList>
    </citation>
    <scope>NUCLEOTIDE SEQUENCE [LARGE SCALE GENOMIC DNA]</scope>
    <source>
        <strain evidence="12 13">Mrh</strain>
    </source>
</reference>
<gene>
    <name evidence="12" type="primary">zapA</name>
    <name evidence="12" type="ORF">D9V73_01895</name>
</gene>
<evidence type="ECO:0000256" key="11">
    <source>
        <dbReference type="ARBA" id="ARBA00033158"/>
    </source>
</evidence>
<sequence>MSIQYIDIKIFGRLLKVNCPNELSKDLRNAAHYLNKRLYNLKVKTGVSNTDQLIFVTALNISYELKNEKLKIREIIERLNKIITRLKNVK</sequence>
<dbReference type="EMBL" id="CP033004">
    <property type="protein sequence ID" value="QCI23383.1"/>
    <property type="molecule type" value="Genomic_DNA"/>
</dbReference>
<protein>
    <recommendedName>
        <fullName evidence="3">Cell division protein ZapA</fullName>
    </recommendedName>
    <alternativeName>
        <fullName evidence="11">Z ring-associated protein ZapA</fullName>
    </alternativeName>
</protein>
<keyword evidence="4" id="KW-0963">Cytoplasm</keyword>
<keyword evidence="7" id="KW-0717">Septation</keyword>
<organism evidence="12 13">
    <name type="scientific">Buchnera aphidicola subsp. Melaphis rhois</name>
    <dbReference type="NCBI Taxonomy" id="118103"/>
    <lineage>
        <taxon>Bacteria</taxon>
        <taxon>Pseudomonadati</taxon>
        <taxon>Pseudomonadota</taxon>
        <taxon>Gammaproteobacteria</taxon>
        <taxon>Enterobacterales</taxon>
        <taxon>Erwiniaceae</taxon>
        <taxon>Buchnera</taxon>
    </lineage>
</organism>
<evidence type="ECO:0000256" key="3">
    <source>
        <dbReference type="ARBA" id="ARBA00015195"/>
    </source>
</evidence>
<keyword evidence="8" id="KW-0131">Cell cycle</keyword>
<dbReference type="AlphaFoldDB" id="A0A4D6Y470"/>
<evidence type="ECO:0000313" key="12">
    <source>
        <dbReference type="EMBL" id="QCI23383.1"/>
    </source>
</evidence>
<dbReference type="GO" id="GO:0032153">
    <property type="term" value="C:cell division site"/>
    <property type="evidence" value="ECO:0007669"/>
    <property type="project" value="TreeGrafter"/>
</dbReference>
<dbReference type="RefSeq" id="WP_158336592.1">
    <property type="nucleotide sequence ID" value="NZ_CP033004.1"/>
</dbReference>
<dbReference type="InterPro" id="IPR042233">
    <property type="entry name" value="Cell_div_ZapA_N"/>
</dbReference>
<dbReference type="PANTHER" id="PTHR34981:SF1">
    <property type="entry name" value="CELL DIVISION PROTEIN ZAPA"/>
    <property type="match status" value="1"/>
</dbReference>
<evidence type="ECO:0000256" key="1">
    <source>
        <dbReference type="ARBA" id="ARBA00004496"/>
    </source>
</evidence>